<name>A0AA48LZ07_9ZZZZ</name>
<protein>
    <recommendedName>
        <fullName evidence="1">HTH cro/C1-type domain-containing protein</fullName>
    </recommendedName>
</protein>
<dbReference type="InterPro" id="IPR010982">
    <property type="entry name" value="Lambda_DNA-bd_dom_sf"/>
</dbReference>
<proteinExistence type="predicted"/>
<gene>
    <name evidence="2" type="ORF">AMST5_01850</name>
</gene>
<dbReference type="InterPro" id="IPR001387">
    <property type="entry name" value="Cro/C1-type_HTH"/>
</dbReference>
<dbReference type="SUPFAM" id="SSF47413">
    <property type="entry name" value="lambda repressor-like DNA-binding domains"/>
    <property type="match status" value="1"/>
</dbReference>
<evidence type="ECO:0000259" key="1">
    <source>
        <dbReference type="PROSITE" id="PS50943"/>
    </source>
</evidence>
<feature type="domain" description="HTH cro/C1-type" evidence="1">
    <location>
        <begin position="2"/>
        <end position="47"/>
    </location>
</feature>
<dbReference type="AlphaFoldDB" id="A0AA48LZ07"/>
<dbReference type="Pfam" id="PF01381">
    <property type="entry name" value="HTH_3"/>
    <property type="match status" value="1"/>
</dbReference>
<dbReference type="GO" id="GO:0003677">
    <property type="term" value="F:DNA binding"/>
    <property type="evidence" value="ECO:0007669"/>
    <property type="project" value="InterPro"/>
</dbReference>
<dbReference type="CDD" id="cd00093">
    <property type="entry name" value="HTH_XRE"/>
    <property type="match status" value="1"/>
</dbReference>
<dbReference type="EMBL" id="OY288114">
    <property type="protein sequence ID" value="CAJ0866339.1"/>
    <property type="molecule type" value="Genomic_DNA"/>
</dbReference>
<dbReference type="PROSITE" id="PS50943">
    <property type="entry name" value="HTH_CROC1"/>
    <property type="match status" value="1"/>
</dbReference>
<dbReference type="Gene3D" id="1.10.260.40">
    <property type="entry name" value="lambda repressor-like DNA-binding domains"/>
    <property type="match status" value="1"/>
</dbReference>
<accession>A0AA48LZ07</accession>
<reference evidence="2" key="1">
    <citation type="submission" date="2023-07" db="EMBL/GenBank/DDBJ databases">
        <authorList>
            <person name="Pelsma A.J. K."/>
        </authorList>
    </citation>
    <scope>NUCLEOTIDE SEQUENCE</scope>
</reference>
<sequence length="69" mass="7448">MNWTVRDLAEKSGVHRNTITRAEANDKGPGYALSAICDALEMGGVIFVDSDDEGPGVRLKKKDENAEGQ</sequence>
<evidence type="ECO:0000313" key="2">
    <source>
        <dbReference type="EMBL" id="CAJ0866339.1"/>
    </source>
</evidence>
<organism evidence="2">
    <name type="scientific">freshwater sediment metagenome</name>
    <dbReference type="NCBI Taxonomy" id="556182"/>
    <lineage>
        <taxon>unclassified sequences</taxon>
        <taxon>metagenomes</taxon>
        <taxon>ecological metagenomes</taxon>
    </lineage>
</organism>